<dbReference type="PANTHER" id="PTHR12526:SF630">
    <property type="entry name" value="GLYCOSYLTRANSFERASE"/>
    <property type="match status" value="1"/>
</dbReference>
<reference evidence="4" key="1">
    <citation type="journal article" date="2019" name="Int. J. Syst. Evol. Microbiol.">
        <title>The Global Catalogue of Microorganisms (GCM) 10K type strain sequencing project: providing services to taxonomists for standard genome sequencing and annotation.</title>
        <authorList>
            <consortium name="The Broad Institute Genomics Platform"/>
            <consortium name="The Broad Institute Genome Sequencing Center for Infectious Disease"/>
            <person name="Wu L."/>
            <person name="Ma J."/>
        </authorList>
    </citation>
    <scope>NUCLEOTIDE SEQUENCE [LARGE SCALE GENOMIC DNA]</scope>
    <source>
        <strain evidence="4">KACC 12507</strain>
    </source>
</reference>
<name>A0ABV9LWU2_9ALTE</name>
<organism evidence="3 4">
    <name type="scientific">Glaciecola siphonariae</name>
    <dbReference type="NCBI Taxonomy" id="521012"/>
    <lineage>
        <taxon>Bacteria</taxon>
        <taxon>Pseudomonadati</taxon>
        <taxon>Pseudomonadota</taxon>
        <taxon>Gammaproteobacteria</taxon>
        <taxon>Alteromonadales</taxon>
        <taxon>Alteromonadaceae</taxon>
        <taxon>Glaciecola</taxon>
    </lineage>
</organism>
<dbReference type="InterPro" id="IPR028098">
    <property type="entry name" value="Glyco_trans_4-like_N"/>
</dbReference>
<protein>
    <submittedName>
        <fullName evidence="3">Glycosyltransferase</fullName>
        <ecNumber evidence="3">2.4.-.-</ecNumber>
    </submittedName>
</protein>
<keyword evidence="3" id="KW-0328">Glycosyltransferase</keyword>
<evidence type="ECO:0000313" key="4">
    <source>
        <dbReference type="Proteomes" id="UP001595897"/>
    </source>
</evidence>
<gene>
    <name evidence="3" type="ORF">ACFO4O_08280</name>
</gene>
<dbReference type="InterPro" id="IPR001296">
    <property type="entry name" value="Glyco_trans_1"/>
</dbReference>
<evidence type="ECO:0000259" key="2">
    <source>
        <dbReference type="Pfam" id="PF13439"/>
    </source>
</evidence>
<keyword evidence="4" id="KW-1185">Reference proteome</keyword>
<dbReference type="RefSeq" id="WP_382407316.1">
    <property type="nucleotide sequence ID" value="NZ_JBHSGU010000002.1"/>
</dbReference>
<dbReference type="Gene3D" id="3.40.50.2000">
    <property type="entry name" value="Glycogen Phosphorylase B"/>
    <property type="match status" value="2"/>
</dbReference>
<dbReference type="EMBL" id="JBHSGU010000002">
    <property type="protein sequence ID" value="MFC4700148.1"/>
    <property type="molecule type" value="Genomic_DNA"/>
</dbReference>
<dbReference type="GO" id="GO:0016757">
    <property type="term" value="F:glycosyltransferase activity"/>
    <property type="evidence" value="ECO:0007669"/>
    <property type="project" value="UniProtKB-KW"/>
</dbReference>
<sequence length="364" mass="40116">MIKIAFVHSVAKIGGAERVSQMLMQGLGKADFTSALVCPEHGDLISWAQNNNIASFLLPLEQPGLSTALSTLSQTFQWYKFLKAQGIDIIHTADPYCTRAVAIAAKLAGVKLLSHFHFPFTLGQLTWLLRGMPRSDRYVFCSQDLQSDITKHLVTLAPNASCEVIHNGVDVSRFSPSTKKVRESLHVGIVANLQKRKGHDEFIEMAAILVSNYTHLHFHIIGGDILEAPREPYLKQKCTEAGLQSSMTFHGQVPDVLKLLDELDIVVCASHQEAFPIAILEAMAMQKAIVSTRVNGIPEAIVDSESGLLVNAHDPSQLAQAVASLIDDESKRSYLANNARKRVVEHFGLESFVTKFEQTYKSLT</sequence>
<accession>A0ABV9LWU2</accession>
<feature type="domain" description="Glycosyltransferase subfamily 4-like N-terminal" evidence="2">
    <location>
        <begin position="13"/>
        <end position="173"/>
    </location>
</feature>
<keyword evidence="3" id="KW-0808">Transferase</keyword>
<dbReference type="Proteomes" id="UP001595897">
    <property type="component" value="Unassembled WGS sequence"/>
</dbReference>
<evidence type="ECO:0000259" key="1">
    <source>
        <dbReference type="Pfam" id="PF00534"/>
    </source>
</evidence>
<evidence type="ECO:0000313" key="3">
    <source>
        <dbReference type="EMBL" id="MFC4700148.1"/>
    </source>
</evidence>
<dbReference type="EC" id="2.4.-.-" evidence="3"/>
<dbReference type="Pfam" id="PF13439">
    <property type="entry name" value="Glyco_transf_4"/>
    <property type="match status" value="1"/>
</dbReference>
<feature type="domain" description="Glycosyl transferase family 1" evidence="1">
    <location>
        <begin position="179"/>
        <end position="342"/>
    </location>
</feature>
<comment type="caution">
    <text evidence="3">The sequence shown here is derived from an EMBL/GenBank/DDBJ whole genome shotgun (WGS) entry which is preliminary data.</text>
</comment>
<proteinExistence type="predicted"/>
<dbReference type="PANTHER" id="PTHR12526">
    <property type="entry name" value="GLYCOSYLTRANSFERASE"/>
    <property type="match status" value="1"/>
</dbReference>
<dbReference type="Pfam" id="PF00534">
    <property type="entry name" value="Glycos_transf_1"/>
    <property type="match status" value="1"/>
</dbReference>
<dbReference type="SUPFAM" id="SSF53756">
    <property type="entry name" value="UDP-Glycosyltransferase/glycogen phosphorylase"/>
    <property type="match status" value="1"/>
</dbReference>